<evidence type="ECO:0000256" key="2">
    <source>
        <dbReference type="SAM" id="Phobius"/>
    </source>
</evidence>
<dbReference type="AlphaFoldDB" id="A0A840P7W4"/>
<dbReference type="RefSeq" id="WP_185050232.1">
    <property type="nucleotide sequence ID" value="NZ_BAABIX010000010.1"/>
</dbReference>
<feature type="region of interest" description="Disordered" evidence="1">
    <location>
        <begin position="24"/>
        <end position="50"/>
    </location>
</feature>
<keyword evidence="2" id="KW-0812">Transmembrane</keyword>
<accession>A0A840P7W4</accession>
<proteinExistence type="predicted"/>
<reference evidence="4 5" key="1">
    <citation type="submission" date="2020-08" db="EMBL/GenBank/DDBJ databases">
        <title>Genomic Encyclopedia of Type Strains, Phase IV (KMG-IV): sequencing the most valuable type-strain genomes for metagenomic binning, comparative biology and taxonomic classification.</title>
        <authorList>
            <person name="Goeker M."/>
        </authorList>
    </citation>
    <scope>NUCLEOTIDE SEQUENCE [LARGE SCALE GENOMIC DNA]</scope>
    <source>
        <strain evidence="4 5">DSM 45615</strain>
    </source>
</reference>
<evidence type="ECO:0000313" key="4">
    <source>
        <dbReference type="EMBL" id="MBB5133307.1"/>
    </source>
</evidence>
<feature type="chain" id="PRO_5039411827" evidence="3">
    <location>
        <begin position="24"/>
        <end position="87"/>
    </location>
</feature>
<name>A0A840P7W4_9ACTN</name>
<dbReference type="EMBL" id="JACHGN010000005">
    <property type="protein sequence ID" value="MBB5133307.1"/>
    <property type="molecule type" value="Genomic_DNA"/>
</dbReference>
<evidence type="ECO:0000313" key="5">
    <source>
        <dbReference type="Proteomes" id="UP000578449"/>
    </source>
</evidence>
<keyword evidence="5" id="KW-1185">Reference proteome</keyword>
<feature type="transmembrane region" description="Helical" evidence="2">
    <location>
        <begin position="48"/>
        <end position="68"/>
    </location>
</feature>
<comment type="caution">
    <text evidence="4">The sequence shown here is derived from an EMBL/GenBank/DDBJ whole genome shotgun (WGS) entry which is preliminary data.</text>
</comment>
<protein>
    <submittedName>
        <fullName evidence="4">MYXO-CTERM domain-containing protein</fullName>
    </submittedName>
</protein>
<evidence type="ECO:0000256" key="3">
    <source>
        <dbReference type="SAM" id="SignalP"/>
    </source>
</evidence>
<keyword evidence="2" id="KW-1133">Transmembrane helix</keyword>
<sequence length="87" mass="9071">MRKMLTGLGLAFFLTLAPAAAVSAETPAAPVAHSQVTPAPQQNDRDGGGNAGLWGLLGLAGLLGLMGMRRRHEHTARDHVTGTRPHP</sequence>
<dbReference type="NCBIfam" id="NF041742">
    <property type="entry name" value="WGxxGxxG_fam"/>
    <property type="match status" value="1"/>
</dbReference>
<keyword evidence="3" id="KW-0732">Signal</keyword>
<organism evidence="4 5">
    <name type="scientific">Thermocatellispora tengchongensis</name>
    <dbReference type="NCBI Taxonomy" id="1073253"/>
    <lineage>
        <taxon>Bacteria</taxon>
        <taxon>Bacillati</taxon>
        <taxon>Actinomycetota</taxon>
        <taxon>Actinomycetes</taxon>
        <taxon>Streptosporangiales</taxon>
        <taxon>Streptosporangiaceae</taxon>
        <taxon>Thermocatellispora</taxon>
    </lineage>
</organism>
<dbReference type="Proteomes" id="UP000578449">
    <property type="component" value="Unassembled WGS sequence"/>
</dbReference>
<keyword evidence="2" id="KW-0472">Membrane</keyword>
<gene>
    <name evidence="4" type="ORF">HNP84_003028</name>
</gene>
<feature type="signal peptide" evidence="3">
    <location>
        <begin position="1"/>
        <end position="23"/>
    </location>
</feature>
<evidence type="ECO:0000256" key="1">
    <source>
        <dbReference type="SAM" id="MobiDB-lite"/>
    </source>
</evidence>